<dbReference type="Proteomes" id="UP000551563">
    <property type="component" value="Unassembled WGS sequence"/>
</dbReference>
<gene>
    <name evidence="1" type="ORF">GXX48_18950</name>
</gene>
<organism evidence="1 2">
    <name type="scientific">Brucella intermedia</name>
    <dbReference type="NCBI Taxonomy" id="94625"/>
    <lineage>
        <taxon>Bacteria</taxon>
        <taxon>Pseudomonadati</taxon>
        <taxon>Pseudomonadota</taxon>
        <taxon>Alphaproteobacteria</taxon>
        <taxon>Hyphomicrobiales</taxon>
        <taxon>Brucellaceae</taxon>
        <taxon>Brucella/Ochrobactrum group</taxon>
        <taxon>Brucella</taxon>
    </lineage>
</organism>
<sequence length="91" mass="10253">MHIIELSGPSTASTTYDGQVITETRQKKSSIPVICRKLIAMGADPDAPLVIRRDGKQVFKPSKLSKWAEIDIVESDKRGLMTVKYRPFYQD</sequence>
<protein>
    <submittedName>
        <fullName evidence="1">Uncharacterized protein</fullName>
    </submittedName>
</protein>
<accession>A0A7V6PEV7</accession>
<proteinExistence type="predicted"/>
<dbReference type="AlphaFoldDB" id="A0A7V6PEV7"/>
<name>A0A7V6PEV7_9HYPH</name>
<reference evidence="1 2" key="1">
    <citation type="journal article" date="2020" name="Biotechnol. Biofuels">
        <title>New insights from the biogas microbiome by comprehensive genome-resolved metagenomics of nearly 1600 species originating from multiple anaerobic digesters.</title>
        <authorList>
            <person name="Campanaro S."/>
            <person name="Treu L."/>
            <person name="Rodriguez-R L.M."/>
            <person name="Kovalovszki A."/>
            <person name="Ziels R.M."/>
            <person name="Maus I."/>
            <person name="Zhu X."/>
            <person name="Kougias P.G."/>
            <person name="Basile A."/>
            <person name="Luo G."/>
            <person name="Schluter A."/>
            <person name="Konstantinidis K.T."/>
            <person name="Angelidaki I."/>
        </authorList>
    </citation>
    <scope>NUCLEOTIDE SEQUENCE [LARGE SCALE GENOMIC DNA]</scope>
    <source>
        <strain evidence="1">AS04akNAM_66</strain>
    </source>
</reference>
<evidence type="ECO:0000313" key="1">
    <source>
        <dbReference type="EMBL" id="HHV69691.1"/>
    </source>
</evidence>
<dbReference type="EMBL" id="DUMN01000535">
    <property type="protein sequence ID" value="HHV69691.1"/>
    <property type="molecule type" value="Genomic_DNA"/>
</dbReference>
<comment type="caution">
    <text evidence="1">The sequence shown here is derived from an EMBL/GenBank/DDBJ whole genome shotgun (WGS) entry which is preliminary data.</text>
</comment>
<evidence type="ECO:0000313" key="2">
    <source>
        <dbReference type="Proteomes" id="UP000551563"/>
    </source>
</evidence>